<evidence type="ECO:0000256" key="5">
    <source>
        <dbReference type="ARBA" id="ARBA00013189"/>
    </source>
</evidence>
<protein>
    <recommendedName>
        <fullName evidence="6 11">UDP-glucose 4-epimerase</fullName>
        <ecNumber evidence="5 11">5.1.3.2</ecNumber>
    </recommendedName>
</protein>
<evidence type="ECO:0000256" key="6">
    <source>
        <dbReference type="ARBA" id="ARBA00018569"/>
    </source>
</evidence>
<dbReference type="RefSeq" id="WP_107725901.1">
    <property type="nucleotide sequence ID" value="NZ_PZZP01000001.1"/>
</dbReference>
<comment type="catalytic activity">
    <reaction evidence="1 11">
        <text>UDP-alpha-D-glucose = UDP-alpha-D-galactose</text>
        <dbReference type="Rhea" id="RHEA:22168"/>
        <dbReference type="ChEBI" id="CHEBI:58885"/>
        <dbReference type="ChEBI" id="CHEBI:66914"/>
        <dbReference type="EC" id="5.1.3.2"/>
    </reaction>
</comment>
<dbReference type="EMBL" id="PZZP01000001">
    <property type="protein sequence ID" value="PTM59153.1"/>
    <property type="molecule type" value="Genomic_DNA"/>
</dbReference>
<sequence length="333" mass="36743">MAILVTGGAGYIGSHTVRWLQEAGEEVVVLDHLRTGHRKAVQHSPLIEGDIRDREELDRLFQTYSIEAVIHFAASSLVGESTQRPLDYYDNNINGTRTLLAAMADHGVDRIVFSSTAAVYGEPKRVPILETDSTAPASPYGETKWAIEHMLGWAEQAHGIRFVCLRYFNAAGAWDRDLGEDHDPETHLVPLVLKTALGQRETITVFGDDYPTPDGTCIRDYVHVKDLAHAHALALKRLREGGASGIYNLGSGTGFSVRQVIEEAERVTGRTITVTSGPRRAGDPAVLIASHERARQELGWEPTHTRLETIISSAWEWHYHHPDGFADEKGGGK</sequence>
<comment type="pathway">
    <text evidence="3 11">Carbohydrate metabolism; galactose metabolism.</text>
</comment>
<proteinExistence type="inferred from homology"/>
<name>A0A2T4ZB75_9BACL</name>
<dbReference type="PANTHER" id="PTHR43725">
    <property type="entry name" value="UDP-GLUCOSE 4-EPIMERASE"/>
    <property type="match status" value="1"/>
</dbReference>
<evidence type="ECO:0000313" key="13">
    <source>
        <dbReference type="EMBL" id="PTM59153.1"/>
    </source>
</evidence>
<dbReference type="EC" id="5.1.3.2" evidence="5 11"/>
<dbReference type="UniPathway" id="UPA00214"/>
<evidence type="ECO:0000259" key="12">
    <source>
        <dbReference type="SMART" id="SM00822"/>
    </source>
</evidence>
<evidence type="ECO:0000256" key="2">
    <source>
        <dbReference type="ARBA" id="ARBA00001911"/>
    </source>
</evidence>
<evidence type="ECO:0000256" key="8">
    <source>
        <dbReference type="ARBA" id="ARBA00023144"/>
    </source>
</evidence>
<dbReference type="SUPFAM" id="SSF51735">
    <property type="entry name" value="NAD(P)-binding Rossmann-fold domains"/>
    <property type="match status" value="1"/>
</dbReference>
<evidence type="ECO:0000313" key="14">
    <source>
        <dbReference type="Proteomes" id="UP000241639"/>
    </source>
</evidence>
<dbReference type="GO" id="GO:0003978">
    <property type="term" value="F:UDP-glucose 4-epimerase activity"/>
    <property type="evidence" value="ECO:0007669"/>
    <property type="project" value="UniProtKB-UniRule"/>
</dbReference>
<dbReference type="SMART" id="SM00822">
    <property type="entry name" value="PKS_KR"/>
    <property type="match status" value="1"/>
</dbReference>
<evidence type="ECO:0000256" key="4">
    <source>
        <dbReference type="ARBA" id="ARBA00007637"/>
    </source>
</evidence>
<accession>A0A2T4ZB75</accession>
<gene>
    <name evidence="13" type="ORF">C8J48_1755</name>
</gene>
<keyword evidence="8" id="KW-0299">Galactose metabolism</keyword>
<comment type="subunit">
    <text evidence="11">Homodimer.</text>
</comment>
<dbReference type="InterPro" id="IPR036291">
    <property type="entry name" value="NAD(P)-bd_dom_sf"/>
</dbReference>
<comment type="similarity">
    <text evidence="4 11">Belongs to the NAD(P)-dependent epimerase/dehydratase family.</text>
</comment>
<keyword evidence="14" id="KW-1185">Reference proteome</keyword>
<evidence type="ECO:0000256" key="10">
    <source>
        <dbReference type="ARBA" id="ARBA00023277"/>
    </source>
</evidence>
<organism evidence="13 14">
    <name type="scientific">Desmospora activa DSM 45169</name>
    <dbReference type="NCBI Taxonomy" id="1121389"/>
    <lineage>
        <taxon>Bacteria</taxon>
        <taxon>Bacillati</taxon>
        <taxon>Bacillota</taxon>
        <taxon>Bacilli</taxon>
        <taxon>Bacillales</taxon>
        <taxon>Thermoactinomycetaceae</taxon>
        <taxon>Desmospora</taxon>
    </lineage>
</organism>
<dbReference type="Gene3D" id="3.40.50.720">
    <property type="entry name" value="NAD(P)-binding Rossmann-like Domain"/>
    <property type="match status" value="1"/>
</dbReference>
<dbReference type="InterPro" id="IPR001509">
    <property type="entry name" value="Epimerase_deHydtase"/>
</dbReference>
<evidence type="ECO:0000256" key="11">
    <source>
        <dbReference type="RuleBase" id="RU366046"/>
    </source>
</evidence>
<evidence type="ECO:0000256" key="3">
    <source>
        <dbReference type="ARBA" id="ARBA00004947"/>
    </source>
</evidence>
<reference evidence="13 14" key="1">
    <citation type="submission" date="2018-04" db="EMBL/GenBank/DDBJ databases">
        <title>Genomic Encyclopedia of Archaeal and Bacterial Type Strains, Phase II (KMG-II): from individual species to whole genera.</title>
        <authorList>
            <person name="Goeker M."/>
        </authorList>
    </citation>
    <scope>NUCLEOTIDE SEQUENCE [LARGE SCALE GENOMIC DNA]</scope>
    <source>
        <strain evidence="13 14">DSM 45169</strain>
    </source>
</reference>
<dbReference type="Pfam" id="PF01370">
    <property type="entry name" value="Epimerase"/>
    <property type="match status" value="1"/>
</dbReference>
<dbReference type="InterPro" id="IPR005886">
    <property type="entry name" value="UDP_G4E"/>
</dbReference>
<comment type="cofactor">
    <cofactor evidence="2 11">
        <name>NAD(+)</name>
        <dbReference type="ChEBI" id="CHEBI:57540"/>
    </cofactor>
</comment>
<dbReference type="NCBIfam" id="TIGR01179">
    <property type="entry name" value="galE"/>
    <property type="match status" value="1"/>
</dbReference>
<dbReference type="Proteomes" id="UP000241639">
    <property type="component" value="Unassembled WGS sequence"/>
</dbReference>
<comment type="caution">
    <text evidence="13">The sequence shown here is derived from an EMBL/GenBank/DDBJ whole genome shotgun (WGS) entry which is preliminary data.</text>
</comment>
<dbReference type="PANTHER" id="PTHR43725:SF53">
    <property type="entry name" value="UDP-ARABINOSE 4-EPIMERASE 1"/>
    <property type="match status" value="1"/>
</dbReference>
<dbReference type="Gene3D" id="3.90.25.10">
    <property type="entry name" value="UDP-galactose 4-epimerase, domain 1"/>
    <property type="match status" value="1"/>
</dbReference>
<evidence type="ECO:0000256" key="1">
    <source>
        <dbReference type="ARBA" id="ARBA00000083"/>
    </source>
</evidence>
<keyword evidence="10 11" id="KW-0119">Carbohydrate metabolism</keyword>
<dbReference type="OrthoDB" id="181047at2"/>
<evidence type="ECO:0000256" key="9">
    <source>
        <dbReference type="ARBA" id="ARBA00023235"/>
    </source>
</evidence>
<feature type="domain" description="Ketoreductase" evidence="12">
    <location>
        <begin position="1"/>
        <end position="177"/>
    </location>
</feature>
<evidence type="ECO:0000256" key="7">
    <source>
        <dbReference type="ARBA" id="ARBA00023027"/>
    </source>
</evidence>
<keyword evidence="9 11" id="KW-0413">Isomerase</keyword>
<dbReference type="InterPro" id="IPR057326">
    <property type="entry name" value="KR_dom"/>
</dbReference>
<dbReference type="GO" id="GO:0033499">
    <property type="term" value="P:galactose catabolic process via UDP-galactose, Leloir pathway"/>
    <property type="evidence" value="ECO:0007669"/>
    <property type="project" value="TreeGrafter"/>
</dbReference>
<dbReference type="CDD" id="cd05247">
    <property type="entry name" value="UDP_G4E_1_SDR_e"/>
    <property type="match status" value="1"/>
</dbReference>
<dbReference type="AlphaFoldDB" id="A0A2T4ZB75"/>
<keyword evidence="7 11" id="KW-0520">NAD</keyword>